<keyword evidence="5" id="KW-1185">Reference proteome</keyword>
<accession>A0ABX0YBU8</accession>
<name>A0ABX0YBU8_9PSED</name>
<reference evidence="4 5" key="1">
    <citation type="submission" date="2020-03" db="EMBL/GenBank/DDBJ databases">
        <authorList>
            <person name="Wang L."/>
            <person name="He N."/>
            <person name="Li Y."/>
            <person name="Fang Y."/>
            <person name="Zhang F."/>
        </authorList>
    </citation>
    <scope>NUCLEOTIDE SEQUENCE [LARGE SCALE GENOMIC DNA]</scope>
    <source>
        <strain evidence="5">hsmgli-8</strain>
    </source>
</reference>
<evidence type="ECO:0000256" key="1">
    <source>
        <dbReference type="SAM" id="MobiDB-lite"/>
    </source>
</evidence>
<dbReference type="RefSeq" id="WP_168083101.1">
    <property type="nucleotide sequence ID" value="NZ_JAAVJI010000003.1"/>
</dbReference>
<feature type="domain" description="DUF4124" evidence="3">
    <location>
        <begin position="7"/>
        <end position="63"/>
    </location>
</feature>
<feature type="region of interest" description="Disordered" evidence="1">
    <location>
        <begin position="35"/>
        <end position="71"/>
    </location>
</feature>
<feature type="chain" id="PRO_5045500187" evidence="2">
    <location>
        <begin position="19"/>
        <end position="205"/>
    </location>
</feature>
<evidence type="ECO:0000256" key="2">
    <source>
        <dbReference type="SAM" id="SignalP"/>
    </source>
</evidence>
<feature type="compositionally biased region" description="Polar residues" evidence="1">
    <location>
        <begin position="44"/>
        <end position="56"/>
    </location>
</feature>
<dbReference type="EMBL" id="JAAVJI010000003">
    <property type="protein sequence ID" value="NJP00717.1"/>
    <property type="molecule type" value="Genomic_DNA"/>
</dbReference>
<sequence length="205" mass="22223">MKAWLFLAFAGLASVSQAQVYTYIDAQGNRVYTDQPRKGASAVQVPQGNRLNQPNTKLPAAPGASTAAKPKPMAVTRVAHYEMFRILVPLPDASVTHASGEMIVTLTSEPALEEGNLYRVLLDGKPAAEPGTSPVIALHNVDRGTHQLAGEILDTQGNVIERTPPQPVHMKRTSLSQKRRTHPCKEADYGQRPECPLADKPKEEG</sequence>
<evidence type="ECO:0000259" key="3">
    <source>
        <dbReference type="Pfam" id="PF13511"/>
    </source>
</evidence>
<evidence type="ECO:0000313" key="5">
    <source>
        <dbReference type="Proteomes" id="UP000746535"/>
    </source>
</evidence>
<feature type="region of interest" description="Disordered" evidence="1">
    <location>
        <begin position="162"/>
        <end position="205"/>
    </location>
</feature>
<dbReference type="Pfam" id="PF13511">
    <property type="entry name" value="DUF4124"/>
    <property type="match status" value="1"/>
</dbReference>
<proteinExistence type="predicted"/>
<dbReference type="Proteomes" id="UP000746535">
    <property type="component" value="Unassembled WGS sequence"/>
</dbReference>
<comment type="caution">
    <text evidence="4">The sequence shown here is derived from an EMBL/GenBank/DDBJ whole genome shotgun (WGS) entry which is preliminary data.</text>
</comment>
<keyword evidence="2" id="KW-0732">Signal</keyword>
<protein>
    <submittedName>
        <fullName evidence="4">DUF4124 domain-containing protein</fullName>
    </submittedName>
</protein>
<evidence type="ECO:0000313" key="4">
    <source>
        <dbReference type="EMBL" id="NJP00717.1"/>
    </source>
</evidence>
<dbReference type="InterPro" id="IPR025392">
    <property type="entry name" value="DUF4124"/>
</dbReference>
<feature type="compositionally biased region" description="Basic residues" evidence="1">
    <location>
        <begin position="169"/>
        <end position="182"/>
    </location>
</feature>
<feature type="compositionally biased region" description="Basic and acidic residues" evidence="1">
    <location>
        <begin position="183"/>
        <end position="205"/>
    </location>
</feature>
<feature type="signal peptide" evidence="2">
    <location>
        <begin position="1"/>
        <end position="18"/>
    </location>
</feature>
<gene>
    <name evidence="4" type="ORF">HBH25_07560</name>
</gene>
<organism evidence="4 5">
    <name type="scientific">Pseudomonas quercus</name>
    <dbReference type="NCBI Taxonomy" id="2722792"/>
    <lineage>
        <taxon>Bacteria</taxon>
        <taxon>Pseudomonadati</taxon>
        <taxon>Pseudomonadota</taxon>
        <taxon>Gammaproteobacteria</taxon>
        <taxon>Pseudomonadales</taxon>
        <taxon>Pseudomonadaceae</taxon>
        <taxon>Pseudomonas</taxon>
    </lineage>
</organism>